<organism evidence="1 2">
    <name type="scientific">Rhodosalinus sediminis</name>
    <dbReference type="NCBI Taxonomy" id="1940533"/>
    <lineage>
        <taxon>Bacteria</taxon>
        <taxon>Pseudomonadati</taxon>
        <taxon>Pseudomonadota</taxon>
        <taxon>Alphaproteobacteria</taxon>
        <taxon>Rhodobacterales</taxon>
        <taxon>Paracoccaceae</taxon>
        <taxon>Rhodosalinus</taxon>
    </lineage>
</organism>
<name>A0A3D9BJS6_9RHOB</name>
<dbReference type="AlphaFoldDB" id="A0A3D9BJS6"/>
<dbReference type="Proteomes" id="UP000257131">
    <property type="component" value="Unassembled WGS sequence"/>
</dbReference>
<comment type="caution">
    <text evidence="1">The sequence shown here is derived from an EMBL/GenBank/DDBJ whole genome shotgun (WGS) entry which is preliminary data.</text>
</comment>
<proteinExistence type="predicted"/>
<dbReference type="EMBL" id="QOHR01000047">
    <property type="protein sequence ID" value="REC53764.1"/>
    <property type="molecule type" value="Genomic_DNA"/>
</dbReference>
<accession>A0A3D9BJS6</accession>
<reference evidence="1 2" key="1">
    <citation type="journal article" date="2017" name="Int. J. Syst. Evol. Microbiol.">
        <title>Rhodosalinus sediminis gen. nov., sp. nov., isolated from marine saltern.</title>
        <authorList>
            <person name="Guo L.Y."/>
            <person name="Ling S.K."/>
            <person name="Li C.M."/>
            <person name="Chen G.J."/>
            <person name="Du Z.J."/>
        </authorList>
    </citation>
    <scope>NUCLEOTIDE SEQUENCE [LARGE SCALE GENOMIC DNA]</scope>
    <source>
        <strain evidence="1 2">WDN1C137</strain>
    </source>
</reference>
<sequence length="133" mass="15308">MATKFWMIGRFYVLTNLCTTHELVVRHHLLDESFIDNHQIRICLNWVPRQAQIAVDANAYNIRTRFRRLPNLRVRKLLDVATTVVVNAPIAVVRPTRIAEDAKASLLKAPNILGALAQSLDVITAWRSWFYVD</sequence>
<protein>
    <submittedName>
        <fullName evidence="1">Uncharacterized protein</fullName>
    </submittedName>
</protein>
<evidence type="ECO:0000313" key="2">
    <source>
        <dbReference type="Proteomes" id="UP000257131"/>
    </source>
</evidence>
<evidence type="ECO:0000313" key="1">
    <source>
        <dbReference type="EMBL" id="REC53764.1"/>
    </source>
</evidence>
<gene>
    <name evidence="1" type="ORF">DRV84_14725</name>
</gene>
<keyword evidence="2" id="KW-1185">Reference proteome</keyword>